<feature type="compositionally biased region" description="Low complexity" evidence="6">
    <location>
        <begin position="156"/>
        <end position="206"/>
    </location>
</feature>
<dbReference type="PANTHER" id="PTHR47254">
    <property type="entry name" value="CELL WALL MANNOPROTEIN CIS3-RELATED"/>
    <property type="match status" value="1"/>
</dbReference>
<dbReference type="PANTHER" id="PTHR47254:SF1">
    <property type="entry name" value="CELL WALL MANNOPROTEIN CIS3-RELATED"/>
    <property type="match status" value="1"/>
</dbReference>
<protein>
    <recommendedName>
        <fullName evidence="8">Cell wall mannoprotein PIR1-like C-terminal domain-containing protein</fullName>
    </recommendedName>
</protein>
<dbReference type="GO" id="GO:0031505">
    <property type="term" value="P:fungal-type cell wall organization"/>
    <property type="evidence" value="ECO:0007669"/>
    <property type="project" value="TreeGrafter"/>
</dbReference>
<evidence type="ECO:0000256" key="3">
    <source>
        <dbReference type="ARBA" id="ARBA00022525"/>
    </source>
</evidence>
<feature type="domain" description="Cell wall mannoprotein PIR1-like C-terminal" evidence="8">
    <location>
        <begin position="73"/>
        <end position="146"/>
    </location>
</feature>
<evidence type="ECO:0000313" key="9">
    <source>
        <dbReference type="EMBL" id="KAF1948687.1"/>
    </source>
</evidence>
<evidence type="ECO:0000259" key="8">
    <source>
        <dbReference type="Pfam" id="PF22799"/>
    </source>
</evidence>
<dbReference type="Proteomes" id="UP000800035">
    <property type="component" value="Unassembled WGS sequence"/>
</dbReference>
<evidence type="ECO:0000256" key="6">
    <source>
        <dbReference type="SAM" id="MobiDB-lite"/>
    </source>
</evidence>
<keyword evidence="4 7" id="KW-0732">Signal</keyword>
<dbReference type="GO" id="GO:0009277">
    <property type="term" value="C:fungal-type cell wall"/>
    <property type="evidence" value="ECO:0007669"/>
    <property type="project" value="TreeGrafter"/>
</dbReference>
<dbReference type="InterPro" id="IPR051153">
    <property type="entry name" value="Yeast_CWMannoprotein_PIR"/>
</dbReference>
<keyword evidence="3" id="KW-0964">Secreted</keyword>
<evidence type="ECO:0000313" key="10">
    <source>
        <dbReference type="Proteomes" id="UP000800035"/>
    </source>
</evidence>
<evidence type="ECO:0000256" key="7">
    <source>
        <dbReference type="SAM" id="SignalP"/>
    </source>
</evidence>
<keyword evidence="2" id="KW-0134">Cell wall</keyword>
<evidence type="ECO:0000256" key="5">
    <source>
        <dbReference type="ARBA" id="ARBA00038219"/>
    </source>
</evidence>
<evidence type="ECO:0000256" key="4">
    <source>
        <dbReference type="ARBA" id="ARBA00022729"/>
    </source>
</evidence>
<dbReference type="EMBL" id="ML977051">
    <property type="protein sequence ID" value="KAF1948687.1"/>
    <property type="molecule type" value="Genomic_DNA"/>
</dbReference>
<evidence type="ECO:0000256" key="1">
    <source>
        <dbReference type="ARBA" id="ARBA00004191"/>
    </source>
</evidence>
<feature type="region of interest" description="Disordered" evidence="6">
    <location>
        <begin position="155"/>
        <end position="206"/>
    </location>
</feature>
<evidence type="ECO:0000256" key="2">
    <source>
        <dbReference type="ARBA" id="ARBA00022512"/>
    </source>
</evidence>
<keyword evidence="10" id="KW-1185">Reference proteome</keyword>
<comment type="similarity">
    <text evidence="5">Belongs to the PIR protein family.</text>
</comment>
<feature type="region of interest" description="Disordered" evidence="6">
    <location>
        <begin position="219"/>
        <end position="238"/>
    </location>
</feature>
<comment type="subcellular location">
    <subcellularLocation>
        <location evidence="1">Secreted</location>
        <location evidence="1">Cell wall</location>
    </subcellularLocation>
</comment>
<name>A0A6A5TID5_9PLEO</name>
<dbReference type="InterPro" id="IPR054508">
    <property type="entry name" value="PIR1-like_C"/>
</dbReference>
<feature type="chain" id="PRO_5025503554" description="Cell wall mannoprotein PIR1-like C-terminal domain-containing protein" evidence="7">
    <location>
        <begin position="19"/>
        <end position="261"/>
    </location>
</feature>
<accession>A0A6A5TID5</accession>
<dbReference type="GO" id="GO:0005199">
    <property type="term" value="F:structural constituent of cell wall"/>
    <property type="evidence" value="ECO:0007669"/>
    <property type="project" value="TreeGrafter"/>
</dbReference>
<proteinExistence type="inferred from homology"/>
<organism evidence="9 10">
    <name type="scientific">Byssothecium circinans</name>
    <dbReference type="NCBI Taxonomy" id="147558"/>
    <lineage>
        <taxon>Eukaryota</taxon>
        <taxon>Fungi</taxon>
        <taxon>Dikarya</taxon>
        <taxon>Ascomycota</taxon>
        <taxon>Pezizomycotina</taxon>
        <taxon>Dothideomycetes</taxon>
        <taxon>Pleosporomycetidae</taxon>
        <taxon>Pleosporales</taxon>
        <taxon>Massarineae</taxon>
        <taxon>Massarinaceae</taxon>
        <taxon>Byssothecium</taxon>
    </lineage>
</organism>
<gene>
    <name evidence="9" type="ORF">CC80DRAFT_556114</name>
</gene>
<reference evidence="9" key="1">
    <citation type="journal article" date="2020" name="Stud. Mycol.">
        <title>101 Dothideomycetes genomes: a test case for predicting lifestyles and emergence of pathogens.</title>
        <authorList>
            <person name="Haridas S."/>
            <person name="Albert R."/>
            <person name="Binder M."/>
            <person name="Bloem J."/>
            <person name="Labutti K."/>
            <person name="Salamov A."/>
            <person name="Andreopoulos B."/>
            <person name="Baker S."/>
            <person name="Barry K."/>
            <person name="Bills G."/>
            <person name="Bluhm B."/>
            <person name="Cannon C."/>
            <person name="Castanera R."/>
            <person name="Culley D."/>
            <person name="Daum C."/>
            <person name="Ezra D."/>
            <person name="Gonzalez J."/>
            <person name="Henrissat B."/>
            <person name="Kuo A."/>
            <person name="Liang C."/>
            <person name="Lipzen A."/>
            <person name="Lutzoni F."/>
            <person name="Magnuson J."/>
            <person name="Mondo S."/>
            <person name="Nolan M."/>
            <person name="Ohm R."/>
            <person name="Pangilinan J."/>
            <person name="Park H.-J."/>
            <person name="Ramirez L."/>
            <person name="Alfaro M."/>
            <person name="Sun H."/>
            <person name="Tritt A."/>
            <person name="Yoshinaga Y."/>
            <person name="Zwiers L.-H."/>
            <person name="Turgeon B."/>
            <person name="Goodwin S."/>
            <person name="Spatafora J."/>
            <person name="Crous P."/>
            <person name="Grigoriev I."/>
        </authorList>
    </citation>
    <scope>NUCLEOTIDE SEQUENCE</scope>
    <source>
        <strain evidence="9">CBS 675.92</strain>
    </source>
</reference>
<feature type="signal peptide" evidence="7">
    <location>
        <begin position="1"/>
        <end position="18"/>
    </location>
</feature>
<dbReference type="AlphaFoldDB" id="A0A6A5TID5"/>
<dbReference type="OrthoDB" id="5415592at2759"/>
<sequence length="261" mass="26177">MRATSFLAALSVVATAFAQGPPEGIAPDAKAPEGCESTSKNNFTIGYTLLSSMKRETAVEAKNSALECILKDGVLKDPQGRVGSVVANYQFQFDGPPQAGAIYTGGFSVCKNSSLAIGSTTRWWKCGSGEFYNLYDRSIGGQCDEIRIVVTYKGQSSSSSSSSSSPSSTESSSSSSRSGSASSSATPSTTPNVSVNGTASATSSAGSSVSRITSVTGAAATSAGGSGNPPAPSAAAPGAVRVPRGEMFGAVVGIFGAALFL</sequence>
<dbReference type="Pfam" id="PF22799">
    <property type="entry name" value="PIR1-like_C"/>
    <property type="match status" value="1"/>
</dbReference>